<dbReference type="SUPFAM" id="SSF142433">
    <property type="entry name" value="CinA-like"/>
    <property type="match status" value="1"/>
</dbReference>
<accession>A0A410G7E2</accession>
<dbReference type="CDD" id="cd00885">
    <property type="entry name" value="cinA"/>
    <property type="match status" value="1"/>
</dbReference>
<dbReference type="InterPro" id="IPR008135">
    <property type="entry name" value="Competence-induced_CinA"/>
</dbReference>
<dbReference type="Pfam" id="PF02464">
    <property type="entry name" value="CinA"/>
    <property type="match status" value="1"/>
</dbReference>
<reference evidence="3 4" key="1">
    <citation type="submission" date="2019-01" db="EMBL/GenBank/DDBJ databases">
        <title>Complete genome sequencing of Aequorivita sp. H23M31.</title>
        <authorList>
            <person name="Bae J.-W."/>
        </authorList>
    </citation>
    <scope>NUCLEOTIDE SEQUENCE [LARGE SCALE GENOMIC DNA]</scope>
    <source>
        <strain evidence="3 4">H23M31</strain>
    </source>
</reference>
<dbReference type="OrthoDB" id="9801454at2"/>
<dbReference type="EMBL" id="CP034951">
    <property type="protein sequence ID" value="QAA83176.1"/>
    <property type="molecule type" value="Genomic_DNA"/>
</dbReference>
<dbReference type="InterPro" id="IPR050101">
    <property type="entry name" value="CinA"/>
</dbReference>
<dbReference type="KEGG" id="aev:EI546_05240"/>
<name>A0A410G7E2_9FLAO</name>
<dbReference type="PANTHER" id="PTHR13939">
    <property type="entry name" value="NICOTINAMIDE-NUCLEOTIDE AMIDOHYDROLASE PNCC"/>
    <property type="match status" value="1"/>
</dbReference>
<dbReference type="PANTHER" id="PTHR13939:SF0">
    <property type="entry name" value="NMN AMIDOHYDROLASE-LIKE PROTEIN YFAY"/>
    <property type="match status" value="1"/>
</dbReference>
<proteinExistence type="inferred from homology"/>
<dbReference type="InterPro" id="IPR008136">
    <property type="entry name" value="CinA_C"/>
</dbReference>
<dbReference type="AlphaFoldDB" id="A0A410G7E2"/>
<evidence type="ECO:0000256" key="1">
    <source>
        <dbReference type="HAMAP-Rule" id="MF_00226"/>
    </source>
</evidence>
<organism evidence="3 4">
    <name type="scientific">Aequorivita ciconiae</name>
    <dbReference type="NCBI Taxonomy" id="2494375"/>
    <lineage>
        <taxon>Bacteria</taxon>
        <taxon>Pseudomonadati</taxon>
        <taxon>Bacteroidota</taxon>
        <taxon>Flavobacteriia</taxon>
        <taxon>Flavobacteriales</taxon>
        <taxon>Flavobacteriaceae</taxon>
        <taxon>Aequorivita</taxon>
    </lineage>
</organism>
<dbReference type="NCBIfam" id="TIGR00199">
    <property type="entry name" value="PncC_domain"/>
    <property type="match status" value="1"/>
</dbReference>
<dbReference type="InterPro" id="IPR036653">
    <property type="entry name" value="CinA-like_C"/>
</dbReference>
<evidence type="ECO:0000259" key="2">
    <source>
        <dbReference type="SMART" id="SM00852"/>
    </source>
</evidence>
<gene>
    <name evidence="3" type="ORF">EI546_05240</name>
</gene>
<protein>
    <recommendedName>
        <fullName evidence="1">CinA-like protein</fullName>
    </recommendedName>
</protein>
<dbReference type="SUPFAM" id="SSF53218">
    <property type="entry name" value="Molybdenum cofactor biosynthesis proteins"/>
    <property type="match status" value="1"/>
</dbReference>
<dbReference type="HAMAP" id="MF_00226_B">
    <property type="entry name" value="CinA_B"/>
    <property type="match status" value="1"/>
</dbReference>
<dbReference type="SMART" id="SM00852">
    <property type="entry name" value="MoCF_biosynth"/>
    <property type="match status" value="1"/>
</dbReference>
<dbReference type="Pfam" id="PF18146">
    <property type="entry name" value="CinA_KH"/>
    <property type="match status" value="1"/>
</dbReference>
<dbReference type="InterPro" id="IPR036425">
    <property type="entry name" value="MoaB/Mog-like_dom_sf"/>
</dbReference>
<dbReference type="Gene3D" id="3.40.980.10">
    <property type="entry name" value="MoaB/Mog-like domain"/>
    <property type="match status" value="1"/>
</dbReference>
<dbReference type="NCBIfam" id="TIGR00177">
    <property type="entry name" value="molyb_syn"/>
    <property type="match status" value="1"/>
</dbReference>
<keyword evidence="4" id="KW-1185">Reference proteome</keyword>
<dbReference type="NCBIfam" id="NF001813">
    <property type="entry name" value="PRK00549.1"/>
    <property type="match status" value="1"/>
</dbReference>
<dbReference type="Gene3D" id="3.90.950.20">
    <property type="entry name" value="CinA-like"/>
    <property type="match status" value="1"/>
</dbReference>
<dbReference type="InterPro" id="IPR001453">
    <property type="entry name" value="MoaB/Mog_dom"/>
</dbReference>
<comment type="similarity">
    <text evidence="1">Belongs to the CinA family.</text>
</comment>
<evidence type="ECO:0000313" key="4">
    <source>
        <dbReference type="Proteomes" id="UP000285517"/>
    </source>
</evidence>
<sequence>MLAEIITIGDEILIGQIVDTNSAYISKELDRIGVKVYQITSVQDNREHILKSFEVANERVNLVIVTGGLGPTKDDITKQTFCDFFEDELVDNPEVGENIRQLFKKFHLNLPLEANLLQAKVPSKATVLMNYHGTAPGMWMEKDGTVFVSLPGVPFEMKRLLMEEVLPKIEKRFDRPFIYHKTLLTYGLGETAIVERIADWENSLPTDLNLAYLPSLGKVRLRLSSSGTNKREVVESVNRQMETLEGLLSDIAIGFEDETSMVEQIGKMLMAQNKFLSIAESCTGGRIASEITRYPGISSFFRGGVIPYETSYKTKILGIPSELIEKYNVVSIPVAEAMAIKSNELFQSDYSISTTGIAGPTKGDGDDEIGTVCIAIATPSGVVSEKFQFGNDRFRVIEKTANKAFEMLRKEILKN</sequence>
<dbReference type="PIRSF" id="PIRSF006728">
    <property type="entry name" value="CinA"/>
    <property type="match status" value="1"/>
</dbReference>
<dbReference type="Pfam" id="PF00994">
    <property type="entry name" value="MoCF_biosynth"/>
    <property type="match status" value="1"/>
</dbReference>
<dbReference type="RefSeq" id="WP_128251539.1">
    <property type="nucleotide sequence ID" value="NZ_CP034951.1"/>
</dbReference>
<feature type="domain" description="MoaB/Mog" evidence="2">
    <location>
        <begin position="4"/>
        <end position="172"/>
    </location>
</feature>
<dbReference type="Proteomes" id="UP000285517">
    <property type="component" value="Chromosome"/>
</dbReference>
<dbReference type="NCBIfam" id="TIGR00200">
    <property type="entry name" value="cinA_nterm"/>
    <property type="match status" value="1"/>
</dbReference>
<dbReference type="InterPro" id="IPR041424">
    <property type="entry name" value="CinA_KH"/>
</dbReference>
<evidence type="ECO:0000313" key="3">
    <source>
        <dbReference type="EMBL" id="QAA83176.1"/>
    </source>
</evidence>